<feature type="transmembrane region" description="Helical" evidence="1">
    <location>
        <begin position="129"/>
        <end position="148"/>
    </location>
</feature>
<name>A0A1X0P041_9TRYP</name>
<keyword evidence="1" id="KW-0472">Membrane</keyword>
<keyword evidence="1" id="KW-0812">Transmembrane</keyword>
<evidence type="ECO:0008006" key="4">
    <source>
        <dbReference type="Google" id="ProtNLM"/>
    </source>
</evidence>
<evidence type="ECO:0000256" key="1">
    <source>
        <dbReference type="SAM" id="Phobius"/>
    </source>
</evidence>
<evidence type="ECO:0000313" key="3">
    <source>
        <dbReference type="Proteomes" id="UP000192257"/>
    </source>
</evidence>
<keyword evidence="1" id="KW-1133">Transmembrane helix</keyword>
<dbReference type="Proteomes" id="UP000192257">
    <property type="component" value="Unassembled WGS sequence"/>
</dbReference>
<dbReference type="OrthoDB" id="248836at2759"/>
<sequence length="403" mass="45245">MSTDSQDGRLTPLRANGSESGMILVLSILWDASLGQQQRPSSEFFVRPSLPIRYMYMTRILVNLLWFSRNYFNWTLLISIVLVFFIPHSALILIISVSMHLIKRGTFFRNVKNGTDNNTGVKMGNDRSIAIILLMILQFSSCIVVCYVCGILPVIGYAIVVVLPVIAHALFTPYTDDAFELYRTVLRNRDVYVPMPRSPTRNFAVMDPTFEALGRRDSPPTSPGNRGFNGNSQYKLSPQRSLPALRQTVKDDTTNTVRRRKKNGTLEENVCLSGIMSKYTKKICLTSPGKIHQEEKLNSNESPDCVPSVTSSSEGLCSTTLEIGEPFRHLKLQMNEEDVTLLPFTPTNGFCSVLYPSMKDVEGEEKVKDEETSKSNIDQLVKSMESSYAQEVLPTAVTENNKE</sequence>
<proteinExistence type="predicted"/>
<organism evidence="2 3">
    <name type="scientific">Trypanosoma theileri</name>
    <dbReference type="NCBI Taxonomy" id="67003"/>
    <lineage>
        <taxon>Eukaryota</taxon>
        <taxon>Discoba</taxon>
        <taxon>Euglenozoa</taxon>
        <taxon>Kinetoplastea</taxon>
        <taxon>Metakinetoplastina</taxon>
        <taxon>Trypanosomatida</taxon>
        <taxon>Trypanosomatidae</taxon>
        <taxon>Trypanosoma</taxon>
    </lineage>
</organism>
<dbReference type="RefSeq" id="XP_028884382.1">
    <property type="nucleotide sequence ID" value="XM_029023979.1"/>
</dbReference>
<comment type="caution">
    <text evidence="2">The sequence shown here is derived from an EMBL/GenBank/DDBJ whole genome shotgun (WGS) entry which is preliminary data.</text>
</comment>
<keyword evidence="3" id="KW-1185">Reference proteome</keyword>
<protein>
    <recommendedName>
        <fullName evidence="4">PRA1 family protein</fullName>
    </recommendedName>
</protein>
<gene>
    <name evidence="2" type="ORF">TM35_000081140</name>
</gene>
<dbReference type="GeneID" id="39983759"/>
<evidence type="ECO:0000313" key="2">
    <source>
        <dbReference type="EMBL" id="ORC90316.1"/>
    </source>
</evidence>
<feature type="transmembrane region" description="Helical" evidence="1">
    <location>
        <begin position="154"/>
        <end position="174"/>
    </location>
</feature>
<feature type="transmembrane region" description="Helical" evidence="1">
    <location>
        <begin position="74"/>
        <end position="102"/>
    </location>
</feature>
<accession>A0A1X0P041</accession>
<dbReference type="EMBL" id="NBCO01000008">
    <property type="protein sequence ID" value="ORC90316.1"/>
    <property type="molecule type" value="Genomic_DNA"/>
</dbReference>
<dbReference type="AlphaFoldDB" id="A0A1X0P041"/>
<dbReference type="VEuPathDB" id="TriTrypDB:TM35_000081140"/>
<reference evidence="2 3" key="1">
    <citation type="submission" date="2017-03" db="EMBL/GenBank/DDBJ databases">
        <title>An alternative strategy for trypanosome survival in the mammalian bloodstream revealed through genome and transcriptome analysis of the ubiquitous bovine parasite Trypanosoma (Megatrypanum) theileri.</title>
        <authorList>
            <person name="Kelly S."/>
            <person name="Ivens A."/>
            <person name="Mott A."/>
            <person name="O'Neill E."/>
            <person name="Emms D."/>
            <person name="Macleod O."/>
            <person name="Voorheis P."/>
            <person name="Matthews J."/>
            <person name="Matthews K."/>
            <person name="Carrington M."/>
        </authorList>
    </citation>
    <scope>NUCLEOTIDE SEQUENCE [LARGE SCALE GENOMIC DNA]</scope>
    <source>
        <strain evidence="2">Edinburgh</strain>
    </source>
</reference>